<dbReference type="AlphaFoldDB" id="A0AAD7HGG6"/>
<feature type="region of interest" description="Disordered" evidence="1">
    <location>
        <begin position="143"/>
        <end position="196"/>
    </location>
</feature>
<gene>
    <name evidence="2" type="ORF">B0H16DRAFT_1474479</name>
</gene>
<protein>
    <submittedName>
        <fullName evidence="2">Uncharacterized protein</fullName>
    </submittedName>
</protein>
<dbReference type="Proteomes" id="UP001215598">
    <property type="component" value="Unassembled WGS sequence"/>
</dbReference>
<comment type="caution">
    <text evidence="2">The sequence shown here is derived from an EMBL/GenBank/DDBJ whole genome shotgun (WGS) entry which is preliminary data.</text>
</comment>
<feature type="compositionally biased region" description="Polar residues" evidence="1">
    <location>
        <begin position="506"/>
        <end position="516"/>
    </location>
</feature>
<evidence type="ECO:0000313" key="3">
    <source>
        <dbReference type="Proteomes" id="UP001215598"/>
    </source>
</evidence>
<feature type="region of interest" description="Disordered" evidence="1">
    <location>
        <begin position="465"/>
        <end position="516"/>
    </location>
</feature>
<accession>A0AAD7HGG6</accession>
<name>A0AAD7HGG6_9AGAR</name>
<keyword evidence="3" id="KW-1185">Reference proteome</keyword>
<proteinExistence type="predicted"/>
<organism evidence="2 3">
    <name type="scientific">Mycena metata</name>
    <dbReference type="NCBI Taxonomy" id="1033252"/>
    <lineage>
        <taxon>Eukaryota</taxon>
        <taxon>Fungi</taxon>
        <taxon>Dikarya</taxon>
        <taxon>Basidiomycota</taxon>
        <taxon>Agaricomycotina</taxon>
        <taxon>Agaricomycetes</taxon>
        <taxon>Agaricomycetidae</taxon>
        <taxon>Agaricales</taxon>
        <taxon>Marasmiineae</taxon>
        <taxon>Mycenaceae</taxon>
        <taxon>Mycena</taxon>
    </lineage>
</organism>
<reference evidence="2" key="1">
    <citation type="submission" date="2023-03" db="EMBL/GenBank/DDBJ databases">
        <title>Massive genome expansion in bonnet fungi (Mycena s.s.) driven by repeated elements and novel gene families across ecological guilds.</title>
        <authorList>
            <consortium name="Lawrence Berkeley National Laboratory"/>
            <person name="Harder C.B."/>
            <person name="Miyauchi S."/>
            <person name="Viragh M."/>
            <person name="Kuo A."/>
            <person name="Thoen E."/>
            <person name="Andreopoulos B."/>
            <person name="Lu D."/>
            <person name="Skrede I."/>
            <person name="Drula E."/>
            <person name="Henrissat B."/>
            <person name="Morin E."/>
            <person name="Kohler A."/>
            <person name="Barry K."/>
            <person name="LaButti K."/>
            <person name="Morin E."/>
            <person name="Salamov A."/>
            <person name="Lipzen A."/>
            <person name="Mereny Z."/>
            <person name="Hegedus B."/>
            <person name="Baldrian P."/>
            <person name="Stursova M."/>
            <person name="Weitz H."/>
            <person name="Taylor A."/>
            <person name="Grigoriev I.V."/>
            <person name="Nagy L.G."/>
            <person name="Martin F."/>
            <person name="Kauserud H."/>
        </authorList>
    </citation>
    <scope>NUCLEOTIDE SEQUENCE</scope>
    <source>
        <strain evidence="2">CBHHK182m</strain>
    </source>
</reference>
<evidence type="ECO:0000256" key="1">
    <source>
        <dbReference type="SAM" id="MobiDB-lite"/>
    </source>
</evidence>
<sequence>MRWNQQNSLFHWQLMDHKLMLVRLRCEGPASGIWAFHLQDGVVLRRSRKPLEVPPQVKEIRPAALGHITEKPIHWSTQGIRRLMLHTFNVTFNRSGSTHQSSAWLSTQEQHWPDHTHQGERDGNHGQMIERHCEEAARYRAEWQRGGAGEQTWPKYRSVGPCGRGEKTAGKGDTGLTDSPQNPRVPLGKTQSSRRRICSIERRESPQKKEAAQSGSDTLFFSIRESGIERLREQRIPSTYTGYTGKGRTREVVNVRFGVKATWERKKMRIPSPSRSPARVDVATELQSGRLMRAAAAPNGTSERVAWILDSSQWLVIGGKIERFEVAHSSDEAVTNTALLALFNVGFVAEVYILPEEEGSGTSKSIRRWSAKKGQMQCMQRGKQSLGSTRVYNGSAVLRRSQRWREDYRSPRSWWWFEENEGMRCGAGRYNFWSASAGTAPFGQNFPGMSPEKLSNRNTQISMLESAGDGKSYRSRDEPSLLSGSPARNVKLRIDGAAYESERTHPLSTGAGTSTR</sequence>
<evidence type="ECO:0000313" key="2">
    <source>
        <dbReference type="EMBL" id="KAJ7720245.1"/>
    </source>
</evidence>
<dbReference type="EMBL" id="JARKIB010000242">
    <property type="protein sequence ID" value="KAJ7720245.1"/>
    <property type="molecule type" value="Genomic_DNA"/>
</dbReference>